<evidence type="ECO:0000313" key="4">
    <source>
        <dbReference type="Proteomes" id="UP000002212"/>
    </source>
</evidence>
<proteinExistence type="predicted"/>
<dbReference type="Proteomes" id="UP000002212">
    <property type="component" value="Chromosome"/>
</dbReference>
<name>C1B334_RHOOB</name>
<dbReference type="PANTHER" id="PTHR43464">
    <property type="entry name" value="METHYLTRANSFERASE"/>
    <property type="match status" value="1"/>
</dbReference>
<sequence length="323" mass="35759">MAIFNDYDRYASAYDADIEDNVYNALYERPATLALVGDVAGRRVLDAGCGSGVLSQALVAAGAAVTGVDVSANLLAIARNRLGPDVSLIRADLNRQLPLASSTFDVVVASLVMHYLHDWSGPLSEFHRVLAPGGCVVLSTHHPFVDFRPSGQGDYLDTFEFTEEWVKSGETFPMRFWHRPLHAMFDAFTTAGFTVERVSEPRPDAAVRDRSPELFEQLNREAPFIFFVLRRGATPSGKMHQLSGEGEQAAGQPHDGQAQGNQEDRHAQYSADEPHHGRDDPQHRAEYGREDSQHHIEQAPQQTHDDLLVPVCAHADRIAPRRQ</sequence>
<dbReference type="CDD" id="cd02440">
    <property type="entry name" value="AdoMet_MTases"/>
    <property type="match status" value="1"/>
</dbReference>
<reference evidence="3 4" key="1">
    <citation type="submission" date="2009-03" db="EMBL/GenBank/DDBJ databases">
        <title>Comparison of the complete genome sequences of Rhodococcus erythropolis PR4 and Rhodococcus opacus B4.</title>
        <authorList>
            <person name="Takarada H."/>
            <person name="Sekine M."/>
            <person name="Hosoyama A."/>
            <person name="Yamada R."/>
            <person name="Fujisawa T."/>
            <person name="Omata S."/>
            <person name="Shimizu A."/>
            <person name="Tsukatani N."/>
            <person name="Tanikawa S."/>
            <person name="Fujita N."/>
            <person name="Harayama S."/>
        </authorList>
    </citation>
    <scope>NUCLEOTIDE SEQUENCE [LARGE SCALE GENOMIC DNA]</scope>
    <source>
        <strain evidence="3 4">B4</strain>
    </source>
</reference>
<dbReference type="InterPro" id="IPR029063">
    <property type="entry name" value="SAM-dependent_MTases_sf"/>
</dbReference>
<dbReference type="InterPro" id="IPR013216">
    <property type="entry name" value="Methyltransf_11"/>
</dbReference>
<dbReference type="PATRIC" id="fig|632772.20.peg.6990"/>
<dbReference type="GO" id="GO:0008757">
    <property type="term" value="F:S-adenosylmethionine-dependent methyltransferase activity"/>
    <property type="evidence" value="ECO:0007669"/>
    <property type="project" value="InterPro"/>
</dbReference>
<dbReference type="EMBL" id="AP011115">
    <property type="protein sequence ID" value="BAH54951.1"/>
    <property type="molecule type" value="Genomic_DNA"/>
</dbReference>
<dbReference type="Gene3D" id="3.40.50.150">
    <property type="entry name" value="Vaccinia Virus protein VP39"/>
    <property type="match status" value="1"/>
</dbReference>
<dbReference type="AlphaFoldDB" id="C1B334"/>
<dbReference type="PANTHER" id="PTHR43464:SF92">
    <property type="entry name" value="SLR1071 PROTEIN"/>
    <property type="match status" value="1"/>
</dbReference>
<evidence type="ECO:0000259" key="2">
    <source>
        <dbReference type="Pfam" id="PF08241"/>
    </source>
</evidence>
<feature type="compositionally biased region" description="Basic and acidic residues" evidence="1">
    <location>
        <begin position="262"/>
        <end position="307"/>
    </location>
</feature>
<dbReference type="SUPFAM" id="SSF53335">
    <property type="entry name" value="S-adenosyl-L-methionine-dependent methyltransferases"/>
    <property type="match status" value="1"/>
</dbReference>
<protein>
    <recommendedName>
        <fullName evidence="2">Methyltransferase type 11 domain-containing protein</fullName>
    </recommendedName>
</protein>
<dbReference type="STRING" id="632772.ROP_67040"/>
<gene>
    <name evidence="3" type="ordered locus">ROP_67040</name>
</gene>
<dbReference type="HOGENOM" id="CLU_049749_5_0_11"/>
<organism evidence="3 4">
    <name type="scientific">Rhodococcus opacus (strain B4)</name>
    <dbReference type="NCBI Taxonomy" id="632772"/>
    <lineage>
        <taxon>Bacteria</taxon>
        <taxon>Bacillati</taxon>
        <taxon>Actinomycetota</taxon>
        <taxon>Actinomycetes</taxon>
        <taxon>Mycobacteriales</taxon>
        <taxon>Nocardiaceae</taxon>
        <taxon>Rhodococcus</taxon>
    </lineage>
</organism>
<dbReference type="Pfam" id="PF08241">
    <property type="entry name" value="Methyltransf_11"/>
    <property type="match status" value="1"/>
</dbReference>
<feature type="domain" description="Methyltransferase type 11" evidence="2">
    <location>
        <begin position="45"/>
        <end position="137"/>
    </location>
</feature>
<evidence type="ECO:0000256" key="1">
    <source>
        <dbReference type="SAM" id="MobiDB-lite"/>
    </source>
</evidence>
<dbReference type="KEGG" id="rop:ROP_67040"/>
<evidence type="ECO:0000313" key="3">
    <source>
        <dbReference type="EMBL" id="BAH54951.1"/>
    </source>
</evidence>
<feature type="region of interest" description="Disordered" evidence="1">
    <location>
        <begin position="236"/>
        <end position="308"/>
    </location>
</feature>
<accession>C1B334</accession>